<dbReference type="PANTHER" id="PTHR46953:SF1">
    <property type="entry name" value="G-PROTEIN COUPLED RECEPTOR MTH-LIKE 1-RELATED"/>
    <property type="match status" value="1"/>
</dbReference>
<feature type="transmembrane region" description="Helical" evidence="5">
    <location>
        <begin position="201"/>
        <end position="221"/>
    </location>
</feature>
<evidence type="ECO:0000256" key="2">
    <source>
        <dbReference type="ARBA" id="ARBA00022692"/>
    </source>
</evidence>
<dbReference type="Gene3D" id="1.20.1070.10">
    <property type="entry name" value="Rhodopsin 7-helix transmembrane proteins"/>
    <property type="match status" value="1"/>
</dbReference>
<comment type="caution">
    <text evidence="7">The sequence shown here is derived from an EMBL/GenBank/DDBJ whole genome shotgun (WGS) entry which is preliminary data.</text>
</comment>
<evidence type="ECO:0000313" key="8">
    <source>
        <dbReference type="Proteomes" id="UP001233999"/>
    </source>
</evidence>
<dbReference type="EMBL" id="JASPKZ010000445">
    <property type="protein sequence ID" value="KAJ9600194.1"/>
    <property type="molecule type" value="Genomic_DNA"/>
</dbReference>
<feature type="transmembrane region" description="Helical" evidence="5">
    <location>
        <begin position="233"/>
        <end position="251"/>
    </location>
</feature>
<feature type="non-terminal residue" evidence="7">
    <location>
        <position position="462"/>
    </location>
</feature>
<dbReference type="Pfam" id="PF00002">
    <property type="entry name" value="7tm_2"/>
    <property type="match status" value="1"/>
</dbReference>
<dbReference type="InterPro" id="IPR000832">
    <property type="entry name" value="GPCR_2_secretin-like"/>
</dbReference>
<keyword evidence="8" id="KW-1185">Reference proteome</keyword>
<dbReference type="CDD" id="cd15039">
    <property type="entry name" value="7tmB3_Methuselah-like"/>
    <property type="match status" value="1"/>
</dbReference>
<feature type="transmembrane region" description="Helical" evidence="5">
    <location>
        <begin position="322"/>
        <end position="346"/>
    </location>
</feature>
<dbReference type="GO" id="GO:0007166">
    <property type="term" value="P:cell surface receptor signaling pathway"/>
    <property type="evidence" value="ECO:0007669"/>
    <property type="project" value="InterPro"/>
</dbReference>
<keyword evidence="4 5" id="KW-0472">Membrane</keyword>
<organism evidence="7 8">
    <name type="scientific">Diploptera punctata</name>
    <name type="common">Pacific beetle cockroach</name>
    <dbReference type="NCBI Taxonomy" id="6984"/>
    <lineage>
        <taxon>Eukaryota</taxon>
        <taxon>Metazoa</taxon>
        <taxon>Ecdysozoa</taxon>
        <taxon>Arthropoda</taxon>
        <taxon>Hexapoda</taxon>
        <taxon>Insecta</taxon>
        <taxon>Pterygota</taxon>
        <taxon>Neoptera</taxon>
        <taxon>Polyneoptera</taxon>
        <taxon>Dictyoptera</taxon>
        <taxon>Blattodea</taxon>
        <taxon>Blaberoidea</taxon>
        <taxon>Blaberidae</taxon>
        <taxon>Diplopterinae</taxon>
        <taxon>Diploptera</taxon>
    </lineage>
</organism>
<evidence type="ECO:0000259" key="6">
    <source>
        <dbReference type="PROSITE" id="PS50261"/>
    </source>
</evidence>
<keyword evidence="2 5" id="KW-0812">Transmembrane</keyword>
<dbReference type="GO" id="GO:0004930">
    <property type="term" value="F:G protein-coupled receptor activity"/>
    <property type="evidence" value="ECO:0007669"/>
    <property type="project" value="InterPro"/>
</dbReference>
<sequence>RTRRHFVLVKRQQGPHDTRLSSVVAELNKRSRICALFNLTAKMIIRCWVVLGLLVAVGCSKPCCPGHNLFSIEEKQCDGYPEAVIQVNCTDSFFMLDPNLAKEDAFTINPQTGVLETNNKPPLLLQSEDYCTTRIVYEDGTITVQDIAVACFSDDKSSTSEPFYRFVLYSTCLVISAVFLLITLIVYLLVPELRDLQGKCLMFSMLSLCIAYISLAVLQLHSTTFNSNTCVSSAFFTYFWTLAAFFWLNIVSYNVWRSVIFHQFRVPDNQMFLWCCVYGWGGPLLFQIVALASHHLPEHNLIRPNFGVSTCWFHGPAEKWTYFYGPVAVLLICNFVFFVWTAWCLWKGCKDQSAPKLRCLRYKCLLYLKLFLVMGITWIFELMSFIVDSSSGFWFVTDLLNCLQGLIIFLILVVFRKKALRGLVKRRPFGFNCPKKWATGVDEESEGMLAEEEELSQTQIRT</sequence>
<feature type="transmembrane region" description="Helical" evidence="5">
    <location>
        <begin position="366"/>
        <end position="387"/>
    </location>
</feature>
<feature type="transmembrane region" description="Helical" evidence="5">
    <location>
        <begin position="36"/>
        <end position="57"/>
    </location>
</feature>
<keyword evidence="3 5" id="KW-1133">Transmembrane helix</keyword>
<evidence type="ECO:0000313" key="7">
    <source>
        <dbReference type="EMBL" id="KAJ9600194.1"/>
    </source>
</evidence>
<feature type="transmembrane region" description="Helical" evidence="5">
    <location>
        <begin position="166"/>
        <end position="189"/>
    </location>
</feature>
<feature type="transmembrane region" description="Helical" evidence="5">
    <location>
        <begin position="393"/>
        <end position="415"/>
    </location>
</feature>
<dbReference type="AlphaFoldDB" id="A0AAD8ES88"/>
<evidence type="ECO:0000256" key="4">
    <source>
        <dbReference type="ARBA" id="ARBA00023136"/>
    </source>
</evidence>
<dbReference type="InterPro" id="IPR052808">
    <property type="entry name" value="GPCR_Mth-like"/>
</dbReference>
<name>A0AAD8ES88_DIPPU</name>
<comment type="subcellular location">
    <subcellularLocation>
        <location evidence="1">Membrane</location>
        <topology evidence="1">Multi-pass membrane protein</topology>
    </subcellularLocation>
</comment>
<protein>
    <recommendedName>
        <fullName evidence="6">G-protein coupled receptors family 2 profile 2 domain-containing protein</fullName>
    </recommendedName>
</protein>
<evidence type="ECO:0000256" key="5">
    <source>
        <dbReference type="SAM" id="Phobius"/>
    </source>
</evidence>
<feature type="transmembrane region" description="Helical" evidence="5">
    <location>
        <begin position="271"/>
        <end position="292"/>
    </location>
</feature>
<dbReference type="PROSITE" id="PS50261">
    <property type="entry name" value="G_PROTEIN_RECEP_F2_4"/>
    <property type="match status" value="1"/>
</dbReference>
<feature type="domain" description="G-protein coupled receptors family 2 profile 2" evidence="6">
    <location>
        <begin position="165"/>
        <end position="416"/>
    </location>
</feature>
<proteinExistence type="predicted"/>
<dbReference type="GO" id="GO:0016020">
    <property type="term" value="C:membrane"/>
    <property type="evidence" value="ECO:0007669"/>
    <property type="project" value="UniProtKB-SubCell"/>
</dbReference>
<gene>
    <name evidence="7" type="ORF">L9F63_009528</name>
</gene>
<accession>A0AAD8ES88</accession>
<evidence type="ECO:0000256" key="1">
    <source>
        <dbReference type="ARBA" id="ARBA00004141"/>
    </source>
</evidence>
<reference evidence="7" key="2">
    <citation type="submission" date="2023-05" db="EMBL/GenBank/DDBJ databases">
        <authorList>
            <person name="Fouks B."/>
        </authorList>
    </citation>
    <scope>NUCLEOTIDE SEQUENCE</scope>
    <source>
        <strain evidence="7">Stay&amp;Tobe</strain>
        <tissue evidence="7">Testes</tissue>
    </source>
</reference>
<evidence type="ECO:0000256" key="3">
    <source>
        <dbReference type="ARBA" id="ARBA00022989"/>
    </source>
</evidence>
<dbReference type="InterPro" id="IPR017981">
    <property type="entry name" value="GPCR_2-like_7TM"/>
</dbReference>
<reference evidence="7" key="1">
    <citation type="journal article" date="2023" name="IScience">
        <title>Live-bearing cockroach genome reveals convergent evolutionary mechanisms linked to viviparity in insects and beyond.</title>
        <authorList>
            <person name="Fouks B."/>
            <person name="Harrison M.C."/>
            <person name="Mikhailova A.A."/>
            <person name="Marchal E."/>
            <person name="English S."/>
            <person name="Carruthers M."/>
            <person name="Jennings E.C."/>
            <person name="Chiamaka E.L."/>
            <person name="Frigard R.A."/>
            <person name="Pippel M."/>
            <person name="Attardo G.M."/>
            <person name="Benoit J.B."/>
            <person name="Bornberg-Bauer E."/>
            <person name="Tobe S.S."/>
        </authorList>
    </citation>
    <scope>NUCLEOTIDE SEQUENCE</scope>
    <source>
        <strain evidence="7">Stay&amp;Tobe</strain>
    </source>
</reference>
<dbReference type="Proteomes" id="UP001233999">
    <property type="component" value="Unassembled WGS sequence"/>
</dbReference>
<dbReference type="PANTHER" id="PTHR46953">
    <property type="entry name" value="G-PROTEIN COUPLED RECEPTOR MTH-LIKE 1-RELATED"/>
    <property type="match status" value="1"/>
</dbReference>